<feature type="domain" description="Protease Do-like PDZ" evidence="4">
    <location>
        <begin position="16"/>
        <end position="164"/>
    </location>
</feature>
<sequence>MKHKLVPLRYLCAVHDSYDAHPSYVVCGGCVFVPLSWPWISAHKHSDGWEGGFPSYNSVSSLPAEGEKQVIVLSKVLADEVNIGYHLKKWLILCRVNGEVPANMRELVRLISKAGSKKHLEFRLHPINEEDFNEQAICLDMEECKQAEDRILKQHMIASWCSDDVIPAEIDVTSAKTMVSTLKCTSDKPKTAA</sequence>
<protein>
    <recommendedName>
        <fullName evidence="4">Protease Do-like PDZ domain-containing protein</fullName>
    </recommendedName>
</protein>
<dbReference type="GO" id="GO:0006508">
    <property type="term" value="P:proteolysis"/>
    <property type="evidence" value="ECO:0007669"/>
    <property type="project" value="UniProtKB-KW"/>
</dbReference>
<dbReference type="Gene3D" id="3.20.190.20">
    <property type="match status" value="1"/>
</dbReference>
<evidence type="ECO:0000256" key="3">
    <source>
        <dbReference type="ARBA" id="ARBA00022825"/>
    </source>
</evidence>
<keyword evidence="1" id="KW-0645">Protease</keyword>
<dbReference type="GO" id="GO:0004252">
    <property type="term" value="F:serine-type endopeptidase activity"/>
    <property type="evidence" value="ECO:0007669"/>
    <property type="project" value="TreeGrafter"/>
</dbReference>
<evidence type="ECO:0000256" key="2">
    <source>
        <dbReference type="ARBA" id="ARBA00022801"/>
    </source>
</evidence>
<keyword evidence="3" id="KW-0720">Serine protease</keyword>
<dbReference type="AlphaFoldDB" id="A0A7R9VDH9"/>
<dbReference type="InterPro" id="IPR046449">
    <property type="entry name" value="DEGP_PDZ_sf"/>
</dbReference>
<name>A0A7R9VDH9_9STRA</name>
<keyword evidence="2" id="KW-0378">Hydrolase</keyword>
<dbReference type="Pfam" id="PF17815">
    <property type="entry name" value="PDZ_3"/>
    <property type="match status" value="1"/>
</dbReference>
<dbReference type="PANTHER" id="PTHR45980">
    <property type="match status" value="1"/>
</dbReference>
<evidence type="ECO:0000259" key="4">
    <source>
        <dbReference type="Pfam" id="PF17815"/>
    </source>
</evidence>
<dbReference type="InterPro" id="IPR041517">
    <property type="entry name" value="DEGP_PDZ"/>
</dbReference>
<reference evidence="5" key="1">
    <citation type="submission" date="2021-01" db="EMBL/GenBank/DDBJ databases">
        <authorList>
            <person name="Corre E."/>
            <person name="Pelletier E."/>
            <person name="Niang G."/>
            <person name="Scheremetjew M."/>
            <person name="Finn R."/>
            <person name="Kale V."/>
            <person name="Holt S."/>
            <person name="Cochrane G."/>
            <person name="Meng A."/>
            <person name="Brown T."/>
            <person name="Cohen L."/>
        </authorList>
    </citation>
    <scope>NUCLEOTIDE SEQUENCE</scope>
    <source>
        <strain evidence="5">CCMP147</strain>
    </source>
</reference>
<gene>
    <name evidence="5" type="ORF">TDUB1175_LOCUS903</name>
</gene>
<evidence type="ECO:0000313" key="5">
    <source>
        <dbReference type="EMBL" id="CAD8292213.1"/>
    </source>
</evidence>
<dbReference type="EMBL" id="HBED01001750">
    <property type="protein sequence ID" value="CAD8292213.1"/>
    <property type="molecule type" value="Transcribed_RNA"/>
</dbReference>
<evidence type="ECO:0000256" key="1">
    <source>
        <dbReference type="ARBA" id="ARBA00022670"/>
    </source>
</evidence>
<dbReference type="PANTHER" id="PTHR45980:SF9">
    <property type="entry name" value="PROTEASE DO-LIKE 10, MITOCHONDRIAL-RELATED"/>
    <property type="match status" value="1"/>
</dbReference>
<proteinExistence type="predicted"/>
<organism evidence="5">
    <name type="scientific">Pseudictyota dubia</name>
    <dbReference type="NCBI Taxonomy" id="2749911"/>
    <lineage>
        <taxon>Eukaryota</taxon>
        <taxon>Sar</taxon>
        <taxon>Stramenopiles</taxon>
        <taxon>Ochrophyta</taxon>
        <taxon>Bacillariophyta</taxon>
        <taxon>Mediophyceae</taxon>
        <taxon>Biddulphiophycidae</taxon>
        <taxon>Eupodiscales</taxon>
        <taxon>Odontellaceae</taxon>
        <taxon>Pseudictyota</taxon>
    </lineage>
</organism>
<accession>A0A7R9VDH9</accession>